<dbReference type="PROSITE" id="PS51012">
    <property type="entry name" value="ABC_TM2"/>
    <property type="match status" value="1"/>
</dbReference>
<name>A0A2B5HF13_9BACI</name>
<dbReference type="EMBL" id="NUDP01000047">
    <property type="protein sequence ID" value="PEM68817.1"/>
    <property type="molecule type" value="Genomic_DNA"/>
</dbReference>
<dbReference type="GO" id="GO:0140359">
    <property type="term" value="F:ABC-type transporter activity"/>
    <property type="evidence" value="ECO:0007669"/>
    <property type="project" value="InterPro"/>
</dbReference>
<feature type="transmembrane region" description="Helical" evidence="1">
    <location>
        <begin position="233"/>
        <end position="251"/>
    </location>
</feature>
<evidence type="ECO:0000313" key="3">
    <source>
        <dbReference type="EMBL" id="PEM68817.1"/>
    </source>
</evidence>
<evidence type="ECO:0000313" key="4">
    <source>
        <dbReference type="Proteomes" id="UP000219775"/>
    </source>
</evidence>
<dbReference type="RefSeq" id="WP_097848567.1">
    <property type="nucleotide sequence ID" value="NZ_NUBH01000014.1"/>
</dbReference>
<dbReference type="AlphaFoldDB" id="A0A2B5HF13"/>
<dbReference type="PIRSF" id="PIRSF006648">
    <property type="entry name" value="DrrB"/>
    <property type="match status" value="1"/>
</dbReference>
<dbReference type="InterPro" id="IPR047817">
    <property type="entry name" value="ABC2_TM_bact-type"/>
</dbReference>
<organism evidence="3 4">
    <name type="scientific">Bacillus pseudomycoides</name>
    <dbReference type="NCBI Taxonomy" id="64104"/>
    <lineage>
        <taxon>Bacteria</taxon>
        <taxon>Bacillati</taxon>
        <taxon>Bacillota</taxon>
        <taxon>Bacilli</taxon>
        <taxon>Bacillales</taxon>
        <taxon>Bacillaceae</taxon>
        <taxon>Bacillus</taxon>
        <taxon>Bacillus cereus group</taxon>
    </lineage>
</organism>
<accession>A0A2B5HF13</accession>
<reference evidence="3 4" key="1">
    <citation type="submission" date="2017-09" db="EMBL/GenBank/DDBJ databases">
        <title>Large-scale bioinformatics analysis of Bacillus genomes uncovers conserved roles of natural products in bacterial physiology.</title>
        <authorList>
            <consortium name="Agbiome Team Llc"/>
            <person name="Bleich R.M."/>
            <person name="Grubbs K.J."/>
            <person name="Santa Maria K.C."/>
            <person name="Allen S.E."/>
            <person name="Farag S."/>
            <person name="Shank E.A."/>
            <person name="Bowers A."/>
        </authorList>
    </citation>
    <scope>NUCLEOTIDE SEQUENCE [LARGE SCALE GENOMIC DNA]</scope>
    <source>
        <strain evidence="3 4">AFS009893</strain>
    </source>
</reference>
<dbReference type="InterPro" id="IPR051784">
    <property type="entry name" value="Nod_factor_ABC_transporter"/>
</dbReference>
<dbReference type="PANTHER" id="PTHR43229">
    <property type="entry name" value="NODULATION PROTEIN J"/>
    <property type="match status" value="1"/>
</dbReference>
<feature type="transmembrane region" description="Helical" evidence="1">
    <location>
        <begin position="145"/>
        <end position="168"/>
    </location>
</feature>
<feature type="transmembrane region" description="Helical" evidence="1">
    <location>
        <begin position="60"/>
        <end position="78"/>
    </location>
</feature>
<keyword evidence="1" id="KW-0472">Membrane</keyword>
<evidence type="ECO:0000256" key="1">
    <source>
        <dbReference type="SAM" id="Phobius"/>
    </source>
</evidence>
<evidence type="ECO:0000259" key="2">
    <source>
        <dbReference type="PROSITE" id="PS51012"/>
    </source>
</evidence>
<dbReference type="Proteomes" id="UP000219775">
    <property type="component" value="Unassembled WGS sequence"/>
</dbReference>
<dbReference type="PANTHER" id="PTHR43229:SF6">
    <property type="entry name" value="ABC-TYPE MULTIDRUG TRANSPORT SYSTEM, PERMEASE COMPONENT"/>
    <property type="match status" value="1"/>
</dbReference>
<feature type="transmembrane region" description="Helical" evidence="1">
    <location>
        <begin position="189"/>
        <end position="213"/>
    </location>
</feature>
<keyword evidence="1" id="KW-1133">Transmembrane helix</keyword>
<comment type="caution">
    <text evidence="3">The sequence shown here is derived from an EMBL/GenBank/DDBJ whole genome shotgun (WGS) entry which is preliminary data.</text>
</comment>
<gene>
    <name evidence="3" type="ORF">CN613_13955</name>
</gene>
<proteinExistence type="predicted"/>
<keyword evidence="1" id="KW-0812">Transmembrane</keyword>
<feature type="domain" description="ABC transmembrane type-2" evidence="2">
    <location>
        <begin position="20"/>
        <end position="254"/>
    </location>
</feature>
<sequence length="267" mass="30622">MNIFLAEWKKSHRNHFHSKMVYFSLFIWPVLLFATAYFSVKPFDTSSSSPLAKWMDPKQISFFLITGYIGYVFFWSLVQSAWQMSWERQNGTLELIFLTPASRVWMMYCRAGANLIEGVWMFTMFSILIALFLNDRPIPPVENIVVAFMILCISAVVWGGCLNTIFLFSRDASILFTILEEPMQFFAGVRIPIVVLPLWGKVLAALFPLTYVLQIFRSLLMEGKSIINVFPELGLLASLLSILIGISYVLVRKAEKHAKRTGNMVLF</sequence>
<feature type="transmembrane region" description="Helical" evidence="1">
    <location>
        <begin position="112"/>
        <end position="133"/>
    </location>
</feature>
<protein>
    <submittedName>
        <fullName evidence="3">Multidrug ABC transporter permease</fullName>
    </submittedName>
</protein>
<dbReference type="GO" id="GO:0043190">
    <property type="term" value="C:ATP-binding cassette (ABC) transporter complex"/>
    <property type="evidence" value="ECO:0007669"/>
    <property type="project" value="InterPro"/>
</dbReference>
<feature type="transmembrane region" description="Helical" evidence="1">
    <location>
        <begin position="21"/>
        <end position="40"/>
    </location>
</feature>
<dbReference type="InterPro" id="IPR000412">
    <property type="entry name" value="ABC_2_transport"/>
</dbReference>